<evidence type="ECO:0000313" key="2">
    <source>
        <dbReference type="EMBL" id="KAF5185207.1"/>
    </source>
</evidence>
<dbReference type="Pfam" id="PF00646">
    <property type="entry name" value="F-box"/>
    <property type="match status" value="1"/>
</dbReference>
<reference evidence="2 3" key="1">
    <citation type="submission" date="2020-06" db="EMBL/GenBank/DDBJ databases">
        <title>Transcriptomic and genomic resources for Thalictrum thalictroides and T. hernandezii: Facilitating candidate gene discovery in an emerging model plant lineage.</title>
        <authorList>
            <person name="Arias T."/>
            <person name="Riano-Pachon D.M."/>
            <person name="Di Stilio V.S."/>
        </authorList>
    </citation>
    <scope>NUCLEOTIDE SEQUENCE [LARGE SCALE GENOMIC DNA]</scope>
    <source>
        <strain evidence="3">cv. WT478/WT964</strain>
        <tissue evidence="2">Leaves</tissue>
    </source>
</reference>
<comment type="caution">
    <text evidence="2">The sequence shown here is derived from an EMBL/GenBank/DDBJ whole genome shotgun (WGS) entry which is preliminary data.</text>
</comment>
<evidence type="ECO:0000259" key="1">
    <source>
        <dbReference type="PROSITE" id="PS50181"/>
    </source>
</evidence>
<dbReference type="EMBL" id="JABWDY010031006">
    <property type="protein sequence ID" value="KAF5185207.1"/>
    <property type="molecule type" value="Genomic_DNA"/>
</dbReference>
<dbReference type="OrthoDB" id="591557at2759"/>
<dbReference type="AlphaFoldDB" id="A0A7J6VKC0"/>
<accession>A0A7J6VKC0</accession>
<dbReference type="Gene3D" id="1.20.1280.50">
    <property type="match status" value="1"/>
</dbReference>
<keyword evidence="3" id="KW-1185">Reference proteome</keyword>
<dbReference type="NCBIfam" id="TIGR01640">
    <property type="entry name" value="F_box_assoc_1"/>
    <property type="match status" value="1"/>
</dbReference>
<dbReference type="CDD" id="cd22157">
    <property type="entry name" value="F-box_AtFBW1-like"/>
    <property type="match status" value="1"/>
</dbReference>
<dbReference type="PANTHER" id="PTHR31672:SF13">
    <property type="entry name" value="F-BOX PROTEIN CPR30-LIKE"/>
    <property type="match status" value="1"/>
</dbReference>
<dbReference type="InterPro" id="IPR050796">
    <property type="entry name" value="SCF_F-box_component"/>
</dbReference>
<feature type="domain" description="F-box" evidence="1">
    <location>
        <begin position="1"/>
        <end position="46"/>
    </location>
</feature>
<dbReference type="InterPro" id="IPR017451">
    <property type="entry name" value="F-box-assoc_interact_dom"/>
</dbReference>
<proteinExistence type="predicted"/>
<dbReference type="InterPro" id="IPR001810">
    <property type="entry name" value="F-box_dom"/>
</dbReference>
<evidence type="ECO:0000313" key="3">
    <source>
        <dbReference type="Proteomes" id="UP000554482"/>
    </source>
</evidence>
<dbReference type="PANTHER" id="PTHR31672">
    <property type="entry name" value="BNACNNG10540D PROTEIN"/>
    <property type="match status" value="1"/>
</dbReference>
<dbReference type="PROSITE" id="PS50181">
    <property type="entry name" value="FBOX"/>
    <property type="match status" value="1"/>
</dbReference>
<dbReference type="SUPFAM" id="SSF81383">
    <property type="entry name" value="F-box domain"/>
    <property type="match status" value="1"/>
</dbReference>
<dbReference type="Pfam" id="PF08268">
    <property type="entry name" value="FBA_3"/>
    <property type="match status" value="1"/>
</dbReference>
<dbReference type="InterPro" id="IPR036047">
    <property type="entry name" value="F-box-like_dom_sf"/>
</dbReference>
<name>A0A7J6VKC0_THATH</name>
<gene>
    <name evidence="2" type="ORF">FRX31_025205</name>
</gene>
<organism evidence="2 3">
    <name type="scientific">Thalictrum thalictroides</name>
    <name type="common">Rue-anemone</name>
    <name type="synonym">Anemone thalictroides</name>
    <dbReference type="NCBI Taxonomy" id="46969"/>
    <lineage>
        <taxon>Eukaryota</taxon>
        <taxon>Viridiplantae</taxon>
        <taxon>Streptophyta</taxon>
        <taxon>Embryophyta</taxon>
        <taxon>Tracheophyta</taxon>
        <taxon>Spermatophyta</taxon>
        <taxon>Magnoliopsida</taxon>
        <taxon>Ranunculales</taxon>
        <taxon>Ranunculaceae</taxon>
        <taxon>Thalictroideae</taxon>
        <taxon>Thalictrum</taxon>
    </lineage>
</organism>
<protein>
    <submittedName>
        <fullName evidence="2">F-box protein</fullName>
    </submittedName>
</protein>
<dbReference type="SMART" id="SM00256">
    <property type="entry name" value="FBOX"/>
    <property type="match status" value="1"/>
</dbReference>
<dbReference type="InterPro" id="IPR013187">
    <property type="entry name" value="F-box-assoc_dom_typ3"/>
</dbReference>
<sequence>MTTAVLPEVLVTEIISRLPIKSLIRFRCVSKPWLQLLTKDPYFTKLHFDHSIKTKIISIIIAFKSQNEINFYYAAEFTECDKAIKLNLPFPVQMVPTVMWKVHGICNGLILLSNKQDLVYLWNPLFGEYITISCPTPPTSTFFGGRGRGRVIVGFEFGFLESTNQYKLVRFVSEFSPKHRSCVSVYTLGIDSSWRTLEQEIPYMYNSKSVFSFAPVVNGAFHWILSKQNASNFVGVIVSFDIKDEVFLEIPHPNDVNLYRGKSTFMTLWEWDGLLSLSYFKYNDYQVWVMKTYGVVDSWVKLIQIGNMEEIPGSVVYIQPLGVAPNGEVILEKNHKDLMLYNVATKSLQILEEFSVERHLLYAYRGSLISPKVISGVHHN</sequence>
<dbReference type="Proteomes" id="UP000554482">
    <property type="component" value="Unassembled WGS sequence"/>
</dbReference>